<dbReference type="GO" id="GO:0005737">
    <property type="term" value="C:cytoplasm"/>
    <property type="evidence" value="ECO:0007669"/>
    <property type="project" value="UniProtKB-ARBA"/>
</dbReference>
<dbReference type="Proteomes" id="UP000178184">
    <property type="component" value="Unassembled WGS sequence"/>
</dbReference>
<dbReference type="InterPro" id="IPR023803">
    <property type="entry name" value="Ribosomal_bS16_dom_sf"/>
</dbReference>
<evidence type="ECO:0000256" key="3">
    <source>
        <dbReference type="ARBA" id="ARBA00035310"/>
    </source>
</evidence>
<dbReference type="Gene3D" id="3.30.1320.10">
    <property type="match status" value="1"/>
</dbReference>
<comment type="caution">
    <text evidence="4">The sequence shown here is derived from an EMBL/GenBank/DDBJ whole genome shotgun (WGS) entry which is preliminary data.</text>
</comment>
<proteinExistence type="predicted"/>
<dbReference type="NCBIfam" id="TIGR00002">
    <property type="entry name" value="S16"/>
    <property type="match status" value="1"/>
</dbReference>
<gene>
    <name evidence="4" type="ORF">A2903_02695</name>
</gene>
<dbReference type="SUPFAM" id="SSF54565">
    <property type="entry name" value="Ribosomal protein S16"/>
    <property type="match status" value="1"/>
</dbReference>
<dbReference type="GO" id="GO:0006412">
    <property type="term" value="P:translation"/>
    <property type="evidence" value="ECO:0007669"/>
    <property type="project" value="InterPro"/>
</dbReference>
<evidence type="ECO:0000256" key="1">
    <source>
        <dbReference type="ARBA" id="ARBA00022980"/>
    </source>
</evidence>
<evidence type="ECO:0000313" key="4">
    <source>
        <dbReference type="EMBL" id="OGI83259.1"/>
    </source>
</evidence>
<dbReference type="InterPro" id="IPR000307">
    <property type="entry name" value="Ribosomal_bS16"/>
</dbReference>
<organism evidence="4 5">
    <name type="scientific">Candidatus Nomurabacteria bacterium RIFCSPLOWO2_01_FULL_33_17</name>
    <dbReference type="NCBI Taxonomy" id="1801764"/>
    <lineage>
        <taxon>Bacteria</taxon>
        <taxon>Candidatus Nomuraibacteriota</taxon>
    </lineage>
</organism>
<reference evidence="4 5" key="1">
    <citation type="journal article" date="2016" name="Nat. Commun.">
        <title>Thousands of microbial genomes shed light on interconnected biogeochemical processes in an aquifer system.</title>
        <authorList>
            <person name="Anantharaman K."/>
            <person name="Brown C.T."/>
            <person name="Hug L.A."/>
            <person name="Sharon I."/>
            <person name="Castelle C.J."/>
            <person name="Probst A.J."/>
            <person name="Thomas B.C."/>
            <person name="Singh A."/>
            <person name="Wilkins M.J."/>
            <person name="Karaoz U."/>
            <person name="Brodie E.L."/>
            <person name="Williams K.H."/>
            <person name="Hubbard S.S."/>
            <person name="Banfield J.F."/>
        </authorList>
    </citation>
    <scope>NUCLEOTIDE SEQUENCE [LARGE SCALE GENOMIC DNA]</scope>
</reference>
<accession>A0A1F6WN01</accession>
<dbReference type="GO" id="GO:0015935">
    <property type="term" value="C:small ribosomal subunit"/>
    <property type="evidence" value="ECO:0007669"/>
    <property type="project" value="TreeGrafter"/>
</dbReference>
<dbReference type="Pfam" id="PF00886">
    <property type="entry name" value="Ribosomal_S16"/>
    <property type="match status" value="1"/>
</dbReference>
<dbReference type="EMBL" id="MFUO01000031">
    <property type="protein sequence ID" value="OGI83259.1"/>
    <property type="molecule type" value="Genomic_DNA"/>
</dbReference>
<dbReference type="PANTHER" id="PTHR12919">
    <property type="entry name" value="30S RIBOSOMAL PROTEIN S16"/>
    <property type="match status" value="1"/>
</dbReference>
<keyword evidence="1 4" id="KW-0689">Ribosomal protein</keyword>
<dbReference type="PANTHER" id="PTHR12919:SF20">
    <property type="entry name" value="SMALL RIBOSOMAL SUBUNIT PROTEIN BS16M"/>
    <property type="match status" value="1"/>
</dbReference>
<dbReference type="STRING" id="1801764.A2903_02695"/>
<dbReference type="AlphaFoldDB" id="A0A1F6WN01"/>
<keyword evidence="2" id="KW-0687">Ribonucleoprotein</keyword>
<dbReference type="GO" id="GO:0003735">
    <property type="term" value="F:structural constituent of ribosome"/>
    <property type="evidence" value="ECO:0007669"/>
    <property type="project" value="InterPro"/>
</dbReference>
<protein>
    <recommendedName>
        <fullName evidence="3">30S ribosomal protein S16</fullName>
    </recommendedName>
</protein>
<evidence type="ECO:0000313" key="5">
    <source>
        <dbReference type="Proteomes" id="UP000178184"/>
    </source>
</evidence>
<evidence type="ECO:0000256" key="2">
    <source>
        <dbReference type="ARBA" id="ARBA00023274"/>
    </source>
</evidence>
<sequence>MLKIRLQRFGRKNNPAFRVVLTDSKNSTKSGKFIKILGNYDLKQNLFTVDKEEVVKRIAEGAGVSDTVHNFLVKQEIIQGSKKNALPKKSKTGKRKDAKKS</sequence>
<name>A0A1F6WN01_9BACT</name>